<comment type="caution">
    <text evidence="1">The sequence shown here is derived from an EMBL/GenBank/DDBJ whole genome shotgun (WGS) entry which is preliminary data.</text>
</comment>
<accession>A0A645BNS1</accession>
<organism evidence="1">
    <name type="scientific">bioreactor metagenome</name>
    <dbReference type="NCBI Taxonomy" id="1076179"/>
    <lineage>
        <taxon>unclassified sequences</taxon>
        <taxon>metagenomes</taxon>
        <taxon>ecological metagenomes</taxon>
    </lineage>
</organism>
<gene>
    <name evidence="1" type="ORF">SDC9_111774</name>
</gene>
<dbReference type="AlphaFoldDB" id="A0A645BNS1"/>
<sequence>MIHITRIDYLNLKGLLITSKTIDIWHSRSGLDALMHHFAAVWNMNHHIACGEVLCIFKDYSKQL</sequence>
<name>A0A645BNS1_9ZZZZ</name>
<proteinExistence type="predicted"/>
<reference evidence="1" key="1">
    <citation type="submission" date="2019-08" db="EMBL/GenBank/DDBJ databases">
        <authorList>
            <person name="Kucharzyk K."/>
            <person name="Murdoch R.W."/>
            <person name="Higgins S."/>
            <person name="Loffler F."/>
        </authorList>
    </citation>
    <scope>NUCLEOTIDE SEQUENCE</scope>
</reference>
<dbReference type="EMBL" id="VSSQ01020205">
    <property type="protein sequence ID" value="MPM64883.1"/>
    <property type="molecule type" value="Genomic_DNA"/>
</dbReference>
<evidence type="ECO:0000313" key="1">
    <source>
        <dbReference type="EMBL" id="MPM64883.1"/>
    </source>
</evidence>
<protein>
    <submittedName>
        <fullName evidence="1">Uncharacterized protein</fullName>
    </submittedName>
</protein>